<evidence type="ECO:0000313" key="8">
    <source>
        <dbReference type="EMBL" id="MDN3589361.1"/>
    </source>
</evidence>
<dbReference type="PANTHER" id="PTHR13748:SF62">
    <property type="entry name" value="COBW DOMAIN-CONTAINING PROTEIN"/>
    <property type="match status" value="1"/>
</dbReference>
<dbReference type="RefSeq" id="WP_238223747.1">
    <property type="nucleotide sequence ID" value="NZ_BPQD01000007.1"/>
</dbReference>
<dbReference type="SUPFAM" id="SSF90002">
    <property type="entry name" value="Hypothetical protein YjiA, C-terminal domain"/>
    <property type="match status" value="1"/>
</dbReference>
<dbReference type="InterPro" id="IPR003495">
    <property type="entry name" value="CobW/HypB/UreG_nucleotide-bd"/>
</dbReference>
<comment type="similarity">
    <text evidence="4">Belongs to the SIMIBI class G3E GTPase family. ZNG1 subfamily.</text>
</comment>
<dbReference type="EMBL" id="JAUFPX010000002">
    <property type="protein sequence ID" value="MDN3589361.1"/>
    <property type="molecule type" value="Genomic_DNA"/>
</dbReference>
<evidence type="ECO:0000256" key="4">
    <source>
        <dbReference type="ARBA" id="ARBA00034320"/>
    </source>
</evidence>
<dbReference type="PANTHER" id="PTHR13748">
    <property type="entry name" value="COBW-RELATED"/>
    <property type="match status" value="1"/>
</dbReference>
<dbReference type="Pfam" id="PF07683">
    <property type="entry name" value="CobW_C"/>
    <property type="match status" value="1"/>
</dbReference>
<dbReference type="Gene3D" id="3.30.1220.10">
    <property type="entry name" value="CobW-like, C-terminal domain"/>
    <property type="match status" value="1"/>
</dbReference>
<evidence type="ECO:0000256" key="5">
    <source>
        <dbReference type="ARBA" id="ARBA00045658"/>
    </source>
</evidence>
<sequence length="373" mass="39976">MTESSVLSPTDPRAPAPIPLTVLTGFLGAGKTTLLNRMLRDPALADTVVIVNEFGEIGLDHLLIETVDEDMILLGAGCLCCTVRGDLIATLEDLLRKRDNGRIPPFRRVVIETTGLADPAPILHALIYHPYLVIRYRLQGVITVVDAVNGAATLDSHPEAVRQAAVADHLVLTKADLSRDGTDALAVRLRALNPAAPLHGADVPPAELLGGFFGVEGKTADVAAWLGAEAVEAQPHGHHHHGHHHHDVNRHDAAIRAFTLTSDVPVPRARLEMFLDLVRSAHGPKLLRLKGLVALAEDPGTPVVIHGVQHIVHAPVHLAAWPDGDRRSRLVLIVRDLDPAFVTGLWDAFLGRPRIDAPDMAALTDNPLAIPGG</sequence>
<dbReference type="CDD" id="cd03112">
    <property type="entry name" value="CobW-like"/>
    <property type="match status" value="1"/>
</dbReference>
<keyword evidence="1" id="KW-0547">Nucleotide-binding</keyword>
<keyword evidence="3" id="KW-0143">Chaperone</keyword>
<evidence type="ECO:0000259" key="7">
    <source>
        <dbReference type="SMART" id="SM00833"/>
    </source>
</evidence>
<organism evidence="8 9">
    <name type="scientific">Methylobacterium adhaesivum</name>
    <dbReference type="NCBI Taxonomy" id="333297"/>
    <lineage>
        <taxon>Bacteria</taxon>
        <taxon>Pseudomonadati</taxon>
        <taxon>Pseudomonadota</taxon>
        <taxon>Alphaproteobacteria</taxon>
        <taxon>Hyphomicrobiales</taxon>
        <taxon>Methylobacteriaceae</taxon>
        <taxon>Methylobacterium</taxon>
    </lineage>
</organism>
<comment type="caution">
    <text evidence="8">The sequence shown here is derived from an EMBL/GenBank/DDBJ whole genome shotgun (WGS) entry which is preliminary data.</text>
</comment>
<evidence type="ECO:0000256" key="1">
    <source>
        <dbReference type="ARBA" id="ARBA00022741"/>
    </source>
</evidence>
<evidence type="ECO:0000256" key="6">
    <source>
        <dbReference type="ARBA" id="ARBA00049117"/>
    </source>
</evidence>
<reference evidence="9" key="1">
    <citation type="journal article" date="2019" name="Int. J. Syst. Evol. Microbiol.">
        <title>The Global Catalogue of Microorganisms (GCM) 10K type strain sequencing project: providing services to taxonomists for standard genome sequencing and annotation.</title>
        <authorList>
            <consortium name="The Broad Institute Genomics Platform"/>
            <consortium name="The Broad Institute Genome Sequencing Center for Infectious Disease"/>
            <person name="Wu L."/>
            <person name="Ma J."/>
        </authorList>
    </citation>
    <scope>NUCLEOTIDE SEQUENCE [LARGE SCALE GENOMIC DNA]</scope>
    <source>
        <strain evidence="9">CECT 7069</strain>
    </source>
</reference>
<comment type="function">
    <text evidence="5">Zinc chaperone that directly transfers zinc cofactor to target proteins, thereby activating them. Zinc is transferred from the CXCC motif in the GTPase domain to the zinc binding site in target proteins in a process requiring GTP hydrolysis.</text>
</comment>
<dbReference type="Proteomes" id="UP001224644">
    <property type="component" value="Unassembled WGS sequence"/>
</dbReference>
<dbReference type="Pfam" id="PF02492">
    <property type="entry name" value="cobW"/>
    <property type="match status" value="1"/>
</dbReference>
<keyword evidence="9" id="KW-1185">Reference proteome</keyword>
<name>A0ABT8BDA5_9HYPH</name>
<accession>A0ABT8BDA5</accession>
<dbReference type="Gene3D" id="3.40.50.300">
    <property type="entry name" value="P-loop containing nucleotide triphosphate hydrolases"/>
    <property type="match status" value="1"/>
</dbReference>
<protein>
    <submittedName>
        <fullName evidence="8">GTP-binding protein</fullName>
    </submittedName>
</protein>
<dbReference type="InterPro" id="IPR027417">
    <property type="entry name" value="P-loop_NTPase"/>
</dbReference>
<evidence type="ECO:0000313" key="9">
    <source>
        <dbReference type="Proteomes" id="UP001224644"/>
    </source>
</evidence>
<dbReference type="InterPro" id="IPR011629">
    <property type="entry name" value="CobW-like_C"/>
</dbReference>
<keyword evidence="2" id="KW-0378">Hydrolase</keyword>
<dbReference type="InterPro" id="IPR036627">
    <property type="entry name" value="CobW-likC_sf"/>
</dbReference>
<dbReference type="InterPro" id="IPR051316">
    <property type="entry name" value="Zinc-reg_GTPase_activator"/>
</dbReference>
<proteinExistence type="inferred from homology"/>
<dbReference type="SMART" id="SM00833">
    <property type="entry name" value="CobW_C"/>
    <property type="match status" value="1"/>
</dbReference>
<feature type="domain" description="CobW C-terminal" evidence="7">
    <location>
        <begin position="255"/>
        <end position="350"/>
    </location>
</feature>
<gene>
    <name evidence="8" type="ORF">QWZ12_01915</name>
</gene>
<dbReference type="SUPFAM" id="SSF52540">
    <property type="entry name" value="P-loop containing nucleoside triphosphate hydrolases"/>
    <property type="match status" value="1"/>
</dbReference>
<comment type="catalytic activity">
    <reaction evidence="6">
        <text>GTP + H2O = GDP + phosphate + H(+)</text>
        <dbReference type="Rhea" id="RHEA:19669"/>
        <dbReference type="ChEBI" id="CHEBI:15377"/>
        <dbReference type="ChEBI" id="CHEBI:15378"/>
        <dbReference type="ChEBI" id="CHEBI:37565"/>
        <dbReference type="ChEBI" id="CHEBI:43474"/>
        <dbReference type="ChEBI" id="CHEBI:58189"/>
    </reaction>
    <physiologicalReaction direction="left-to-right" evidence="6">
        <dbReference type="Rhea" id="RHEA:19670"/>
    </physiologicalReaction>
</comment>
<evidence type="ECO:0000256" key="2">
    <source>
        <dbReference type="ARBA" id="ARBA00022801"/>
    </source>
</evidence>
<evidence type="ECO:0000256" key="3">
    <source>
        <dbReference type="ARBA" id="ARBA00023186"/>
    </source>
</evidence>